<sequence>MLRLVPRLRMTQKQRVSEQLPMRQQIKRNIERFPPDFMFELTDKEVEVLVSQNVIPSKQVLGGYLPHAFTESGVAMLSSVLRSKKAISINIQIMRAFVKMREMFENFRKSDEKIEKMKKDYDQRLALYHRIIEAHSKDIQTIYKLLTPPEEPQKDEIGFKADRGK</sequence>
<dbReference type="Pfam" id="PF10543">
    <property type="entry name" value="ORF6N"/>
    <property type="match status" value="1"/>
</dbReference>
<accession>A0A1F5S3M2</accession>
<protein>
    <recommendedName>
        <fullName evidence="1">KilA-N DNA-binding domain-containing protein</fullName>
    </recommendedName>
</protein>
<evidence type="ECO:0000313" key="3">
    <source>
        <dbReference type="Proteomes" id="UP000178323"/>
    </source>
</evidence>
<name>A0A1F5S3M2_9BACT</name>
<feature type="domain" description="KilA-N DNA-binding" evidence="1">
    <location>
        <begin position="22"/>
        <end position="80"/>
    </location>
</feature>
<organism evidence="2 3">
    <name type="scientific">Candidatus Falkowbacteria bacterium RBG_13_39_14</name>
    <dbReference type="NCBI Taxonomy" id="1797985"/>
    <lineage>
        <taxon>Bacteria</taxon>
        <taxon>Candidatus Falkowiibacteriota</taxon>
    </lineage>
</organism>
<comment type="caution">
    <text evidence="2">The sequence shown here is derived from an EMBL/GenBank/DDBJ whole genome shotgun (WGS) entry which is preliminary data.</text>
</comment>
<evidence type="ECO:0000313" key="2">
    <source>
        <dbReference type="EMBL" id="OGF21284.1"/>
    </source>
</evidence>
<reference evidence="2 3" key="1">
    <citation type="journal article" date="2016" name="Nat. Commun.">
        <title>Thousands of microbial genomes shed light on interconnected biogeochemical processes in an aquifer system.</title>
        <authorList>
            <person name="Anantharaman K."/>
            <person name="Brown C.T."/>
            <person name="Hug L.A."/>
            <person name="Sharon I."/>
            <person name="Castelle C.J."/>
            <person name="Probst A.J."/>
            <person name="Thomas B.C."/>
            <person name="Singh A."/>
            <person name="Wilkins M.J."/>
            <person name="Karaoz U."/>
            <person name="Brodie E.L."/>
            <person name="Williams K.H."/>
            <person name="Hubbard S.S."/>
            <person name="Banfield J.F."/>
        </authorList>
    </citation>
    <scope>NUCLEOTIDE SEQUENCE [LARGE SCALE GENOMIC DNA]</scope>
</reference>
<proteinExistence type="predicted"/>
<dbReference type="EMBL" id="MFFS01000065">
    <property type="protein sequence ID" value="OGF21284.1"/>
    <property type="molecule type" value="Genomic_DNA"/>
</dbReference>
<evidence type="ECO:0000259" key="1">
    <source>
        <dbReference type="Pfam" id="PF10543"/>
    </source>
</evidence>
<dbReference type="STRING" id="1797985.A2Y83_05010"/>
<gene>
    <name evidence="2" type="ORF">A2Y83_05010</name>
</gene>
<dbReference type="AlphaFoldDB" id="A0A1F5S3M2"/>
<dbReference type="Proteomes" id="UP000178323">
    <property type="component" value="Unassembled WGS sequence"/>
</dbReference>
<dbReference type="InterPro" id="IPR018873">
    <property type="entry name" value="KilA-N_DNA-bd_domain"/>
</dbReference>